<name>A0A1H5VN64_9RHOB</name>
<feature type="domain" description="Phosphoribosyltransferase" evidence="2">
    <location>
        <begin position="171"/>
        <end position="216"/>
    </location>
</feature>
<dbReference type="PANTHER" id="PTHR47505">
    <property type="entry name" value="DNA UTILIZATION PROTEIN YHGH"/>
    <property type="match status" value="1"/>
</dbReference>
<gene>
    <name evidence="4" type="ORF">SAMN05421751_106133</name>
</gene>
<evidence type="ECO:0000259" key="3">
    <source>
        <dbReference type="Pfam" id="PF18912"/>
    </source>
</evidence>
<dbReference type="SUPFAM" id="SSF53271">
    <property type="entry name" value="PRTase-like"/>
    <property type="match status" value="1"/>
</dbReference>
<dbReference type="OrthoDB" id="9779910at2"/>
<evidence type="ECO:0000256" key="1">
    <source>
        <dbReference type="ARBA" id="ARBA00008007"/>
    </source>
</evidence>
<dbReference type="PANTHER" id="PTHR47505:SF1">
    <property type="entry name" value="DNA UTILIZATION PROTEIN YHGH"/>
    <property type="match status" value="1"/>
</dbReference>
<evidence type="ECO:0000259" key="2">
    <source>
        <dbReference type="Pfam" id="PF00156"/>
    </source>
</evidence>
<proteinExistence type="inferred from homology"/>
<sequence length="220" mass="24395">MVESDFGLCATCWRDTPFIGGTVCDSCGTPLPGERDGFRIECDDCMDRPRPWRNGRSTLLYRDKARELVLALKHGDRPEIARAAGAWMARAGREILQERMLVAPVPLHWSRLWRRRYNQSALLGQSLARAVGLEVCPDLLQRMRRMPMLEGLGAEDRFALLTQAIRPHPRRAGRAQGRAVLLVDDVMTSGATLAACTHAALDAGAAEVHILTLARVAKDD</sequence>
<dbReference type="InterPro" id="IPR029057">
    <property type="entry name" value="PRTase-like"/>
</dbReference>
<keyword evidence="5" id="KW-1185">Reference proteome</keyword>
<dbReference type="CDD" id="cd06223">
    <property type="entry name" value="PRTases_typeI"/>
    <property type="match status" value="1"/>
</dbReference>
<dbReference type="Proteomes" id="UP000236742">
    <property type="component" value="Unassembled WGS sequence"/>
</dbReference>
<dbReference type="Gene3D" id="3.40.50.2020">
    <property type="match status" value="1"/>
</dbReference>
<accession>A0A1H5VN64</accession>
<dbReference type="EMBL" id="FNVD01000006">
    <property type="protein sequence ID" value="SEF88670.1"/>
    <property type="molecule type" value="Genomic_DNA"/>
</dbReference>
<evidence type="ECO:0000313" key="5">
    <source>
        <dbReference type="Proteomes" id="UP000236742"/>
    </source>
</evidence>
<dbReference type="AlphaFoldDB" id="A0A1H5VN64"/>
<dbReference type="InterPro" id="IPR044005">
    <property type="entry name" value="DZR_2"/>
</dbReference>
<dbReference type="Pfam" id="PF18912">
    <property type="entry name" value="DZR_2"/>
    <property type="match status" value="1"/>
</dbReference>
<evidence type="ECO:0000313" key="4">
    <source>
        <dbReference type="EMBL" id="SEF88670.1"/>
    </source>
</evidence>
<organism evidence="4 5">
    <name type="scientific">Jhaorihella thermophila</name>
    <dbReference type="NCBI Taxonomy" id="488547"/>
    <lineage>
        <taxon>Bacteria</taxon>
        <taxon>Pseudomonadati</taxon>
        <taxon>Pseudomonadota</taxon>
        <taxon>Alphaproteobacteria</taxon>
        <taxon>Rhodobacterales</taxon>
        <taxon>Paracoccaceae</taxon>
        <taxon>Jhaorihella</taxon>
    </lineage>
</organism>
<dbReference type="InterPro" id="IPR000836">
    <property type="entry name" value="PRTase_dom"/>
</dbReference>
<dbReference type="Pfam" id="PF00156">
    <property type="entry name" value="Pribosyltran"/>
    <property type="match status" value="1"/>
</dbReference>
<protein>
    <submittedName>
        <fullName evidence="4">ComF family protein</fullName>
    </submittedName>
</protein>
<reference evidence="4 5" key="1">
    <citation type="submission" date="2016-10" db="EMBL/GenBank/DDBJ databases">
        <authorList>
            <person name="de Groot N.N."/>
        </authorList>
    </citation>
    <scope>NUCLEOTIDE SEQUENCE [LARGE SCALE GENOMIC DNA]</scope>
    <source>
        <strain evidence="4 5">DSM 23413</strain>
    </source>
</reference>
<dbReference type="InterPro" id="IPR051910">
    <property type="entry name" value="ComF/GntX_DNA_util-trans"/>
</dbReference>
<comment type="similarity">
    <text evidence="1">Belongs to the ComF/GntX family.</text>
</comment>
<feature type="domain" description="Double zinc ribbon" evidence="3">
    <location>
        <begin position="2"/>
        <end position="46"/>
    </location>
</feature>